<feature type="compositionally biased region" description="Low complexity" evidence="1">
    <location>
        <begin position="471"/>
        <end position="484"/>
    </location>
</feature>
<gene>
    <name evidence="2" type="ORF">R1sor_019879</name>
</gene>
<evidence type="ECO:0000256" key="1">
    <source>
        <dbReference type="SAM" id="MobiDB-lite"/>
    </source>
</evidence>
<feature type="compositionally biased region" description="Basic and acidic residues" evidence="1">
    <location>
        <begin position="421"/>
        <end position="437"/>
    </location>
</feature>
<reference evidence="2 3" key="1">
    <citation type="submission" date="2024-09" db="EMBL/GenBank/DDBJ databases">
        <title>Chromosome-scale assembly of Riccia sorocarpa.</title>
        <authorList>
            <person name="Paukszto L."/>
        </authorList>
    </citation>
    <scope>NUCLEOTIDE SEQUENCE [LARGE SCALE GENOMIC DNA]</scope>
    <source>
        <strain evidence="2">LP-2024</strain>
        <tissue evidence="2">Aerial parts of the thallus</tissue>
    </source>
</reference>
<proteinExistence type="predicted"/>
<name>A0ABD3IGH8_9MARC</name>
<keyword evidence="3" id="KW-1185">Reference proteome</keyword>
<protein>
    <recommendedName>
        <fullName evidence="4">DUF4283 domain-containing protein</fullName>
    </recommendedName>
</protein>
<dbReference type="EMBL" id="JBJQOH010000001">
    <property type="protein sequence ID" value="KAL3701857.1"/>
    <property type="molecule type" value="Genomic_DNA"/>
</dbReference>
<dbReference type="PANTHER" id="PTHR31286">
    <property type="entry name" value="GLYCINE-RICH CELL WALL STRUCTURAL PROTEIN 1.8-LIKE"/>
    <property type="match status" value="1"/>
</dbReference>
<dbReference type="Proteomes" id="UP001633002">
    <property type="component" value="Unassembled WGS sequence"/>
</dbReference>
<evidence type="ECO:0000313" key="3">
    <source>
        <dbReference type="Proteomes" id="UP001633002"/>
    </source>
</evidence>
<evidence type="ECO:0008006" key="4">
    <source>
        <dbReference type="Google" id="ProtNLM"/>
    </source>
</evidence>
<dbReference type="PANTHER" id="PTHR31286:SF180">
    <property type="entry name" value="OS10G0362600 PROTEIN"/>
    <property type="match status" value="1"/>
</dbReference>
<accession>A0ABD3IGH8</accession>
<comment type="caution">
    <text evidence="2">The sequence shown here is derived from an EMBL/GenBank/DDBJ whole genome shotgun (WGS) entry which is preliminary data.</text>
</comment>
<dbReference type="AlphaFoldDB" id="A0ABD3IGH8"/>
<feature type="region of interest" description="Disordered" evidence="1">
    <location>
        <begin position="331"/>
        <end position="382"/>
    </location>
</feature>
<evidence type="ECO:0000313" key="2">
    <source>
        <dbReference type="EMBL" id="KAL3701857.1"/>
    </source>
</evidence>
<organism evidence="2 3">
    <name type="scientific">Riccia sorocarpa</name>
    <dbReference type="NCBI Taxonomy" id="122646"/>
    <lineage>
        <taxon>Eukaryota</taxon>
        <taxon>Viridiplantae</taxon>
        <taxon>Streptophyta</taxon>
        <taxon>Embryophyta</taxon>
        <taxon>Marchantiophyta</taxon>
        <taxon>Marchantiopsida</taxon>
        <taxon>Marchantiidae</taxon>
        <taxon>Marchantiales</taxon>
        <taxon>Ricciaceae</taxon>
        <taxon>Riccia</taxon>
    </lineage>
</organism>
<feature type="region of interest" description="Disordered" evidence="1">
    <location>
        <begin position="1"/>
        <end position="91"/>
    </location>
</feature>
<sequence length="522" mass="58249">MLETLRKFQEDQWKSEEQEGGAPQDTQGGDTQPLTSQAPTDSLADAVPSTSQDNPGSSSSRRTYAEMASNTQNNTEKPVPPRKEPSRIDKASVLRGIDALPQPEERTDRAKCIVKKITNEKLEEIGEKLMDLQSTAVILFTGGQNHWRDTMCKWVQEHFVMKLEVTVTRLKVLDKGHYMVVFATEDDRGKVFAAAPFQLNQKHVQISPWSTDYDTNNFKVKLKTVWVSILGLNPLFEKMGKDILQSLGKMLHMTGQDNLGRSKFADVGALVLLNVEMDWPEAVLPETEDGGTSKEYELYYEPVPEGCFHCHSTDHQVKFCPLTTETREMSKQEFEAATKMPNGARSMEMSEDEGETQRDSPKKAPKGRQRSLSSKVVDVNPFSALEEVEMEPEENQNDGEDQRTAFDLNMTAKDASQQGAREPEAKDNILEGEQKEASEEDEEEVVFLSTQNDGTPISGKLWNDGKDTAPINTGTGTETTSIESKISWSGGNAKASARLKAKEAARLAKEAKKQNKSSNRYK</sequence>
<dbReference type="InterPro" id="IPR040256">
    <property type="entry name" value="At4g02000-like"/>
</dbReference>
<feature type="compositionally biased region" description="Polar residues" evidence="1">
    <location>
        <begin position="48"/>
        <end position="76"/>
    </location>
</feature>
<feature type="compositionally biased region" description="Basic and acidic residues" evidence="1">
    <location>
        <begin position="79"/>
        <end position="91"/>
    </location>
</feature>
<feature type="region of interest" description="Disordered" evidence="1">
    <location>
        <begin position="413"/>
        <end position="522"/>
    </location>
</feature>
<feature type="compositionally biased region" description="Polar residues" evidence="1">
    <location>
        <begin position="24"/>
        <end position="40"/>
    </location>
</feature>
<feature type="compositionally biased region" description="Basic and acidic residues" evidence="1">
    <location>
        <begin position="1"/>
        <end position="17"/>
    </location>
</feature>
<feature type="compositionally biased region" description="Basic and acidic residues" evidence="1">
    <location>
        <begin position="500"/>
        <end position="513"/>
    </location>
</feature>